<dbReference type="Gene3D" id="1.20.1080.10">
    <property type="entry name" value="Glycerol uptake facilitator protein"/>
    <property type="match status" value="1"/>
</dbReference>
<evidence type="ECO:0000313" key="11">
    <source>
        <dbReference type="WBParaSite" id="SMUV_0000290801-mRNA-1"/>
    </source>
</evidence>
<dbReference type="AlphaFoldDB" id="A0A0N5AF67"/>
<evidence type="ECO:0000256" key="1">
    <source>
        <dbReference type="ARBA" id="ARBA00004141"/>
    </source>
</evidence>
<name>A0A0N5AF67_9BILA</name>
<feature type="transmembrane region" description="Helical" evidence="9">
    <location>
        <begin position="73"/>
        <end position="93"/>
    </location>
</feature>
<dbReference type="STRING" id="451379.A0A0N5AF67"/>
<dbReference type="Proteomes" id="UP000046393">
    <property type="component" value="Unplaced"/>
</dbReference>
<dbReference type="InterPro" id="IPR000425">
    <property type="entry name" value="MIP"/>
</dbReference>
<dbReference type="InterPro" id="IPR023271">
    <property type="entry name" value="Aquaporin-like"/>
</dbReference>
<protein>
    <submittedName>
        <fullName evidence="11">Aquaporin-9</fullName>
    </submittedName>
</protein>
<evidence type="ECO:0000256" key="8">
    <source>
        <dbReference type="RuleBase" id="RU000477"/>
    </source>
</evidence>
<comment type="subcellular location">
    <subcellularLocation>
        <location evidence="1">Membrane</location>
        <topology evidence="1">Multi-pass membrane protein</topology>
    </subcellularLocation>
</comment>
<evidence type="ECO:0000256" key="6">
    <source>
        <dbReference type="ARBA" id="ARBA00023136"/>
    </source>
</evidence>
<dbReference type="PANTHER" id="PTHR43829">
    <property type="entry name" value="AQUAPORIN OR AQUAGLYCEROPORIN RELATED"/>
    <property type="match status" value="1"/>
</dbReference>
<dbReference type="GO" id="GO:0015254">
    <property type="term" value="F:glycerol channel activity"/>
    <property type="evidence" value="ECO:0007669"/>
    <property type="project" value="TreeGrafter"/>
</dbReference>
<dbReference type="GO" id="GO:0016323">
    <property type="term" value="C:basolateral plasma membrane"/>
    <property type="evidence" value="ECO:0007669"/>
    <property type="project" value="TreeGrafter"/>
</dbReference>
<evidence type="ECO:0000256" key="2">
    <source>
        <dbReference type="ARBA" id="ARBA00006175"/>
    </source>
</evidence>
<dbReference type="InterPro" id="IPR050363">
    <property type="entry name" value="MIP/Aquaporin"/>
</dbReference>
<dbReference type="PANTHER" id="PTHR43829:SF5">
    <property type="entry name" value="AQUAPORIN-9"/>
    <property type="match status" value="1"/>
</dbReference>
<organism evidence="10 11">
    <name type="scientific">Syphacia muris</name>
    <dbReference type="NCBI Taxonomy" id="451379"/>
    <lineage>
        <taxon>Eukaryota</taxon>
        <taxon>Metazoa</taxon>
        <taxon>Ecdysozoa</taxon>
        <taxon>Nematoda</taxon>
        <taxon>Chromadorea</taxon>
        <taxon>Rhabditida</taxon>
        <taxon>Spirurina</taxon>
        <taxon>Oxyuridomorpha</taxon>
        <taxon>Oxyuroidea</taxon>
        <taxon>Oxyuridae</taxon>
        <taxon>Syphacia</taxon>
    </lineage>
</organism>
<feature type="transmembrane region" description="Helical" evidence="9">
    <location>
        <begin position="162"/>
        <end position="184"/>
    </location>
</feature>
<feature type="transmembrane region" description="Helical" evidence="9">
    <location>
        <begin position="204"/>
        <end position="229"/>
    </location>
</feature>
<evidence type="ECO:0000256" key="9">
    <source>
        <dbReference type="SAM" id="Phobius"/>
    </source>
</evidence>
<dbReference type="SUPFAM" id="SSF81338">
    <property type="entry name" value="Aquaporin-like"/>
    <property type="match status" value="1"/>
</dbReference>
<evidence type="ECO:0000256" key="3">
    <source>
        <dbReference type="ARBA" id="ARBA00022448"/>
    </source>
</evidence>
<feature type="transmembrane region" description="Helical" evidence="9">
    <location>
        <begin position="132"/>
        <end position="150"/>
    </location>
</feature>
<evidence type="ECO:0000256" key="5">
    <source>
        <dbReference type="ARBA" id="ARBA00022989"/>
    </source>
</evidence>
<dbReference type="PRINTS" id="PR00783">
    <property type="entry name" value="MINTRINSICP"/>
</dbReference>
<keyword evidence="5 9" id="KW-1133">Transmembrane helix</keyword>
<accession>A0A0N5AF67</accession>
<evidence type="ECO:0000256" key="4">
    <source>
        <dbReference type="ARBA" id="ARBA00022692"/>
    </source>
</evidence>
<keyword evidence="3 8" id="KW-0813">Transport</keyword>
<dbReference type="Pfam" id="PF00230">
    <property type="entry name" value="MIP"/>
    <property type="match status" value="1"/>
</dbReference>
<keyword evidence="6 9" id="KW-0472">Membrane</keyword>
<comment type="function">
    <text evidence="7">Aquaglyceroporin that may modulate the water content and osmolytes during anhydrobiosis.</text>
</comment>
<reference evidence="11" key="1">
    <citation type="submission" date="2017-02" db="UniProtKB">
        <authorList>
            <consortium name="WormBaseParasite"/>
        </authorList>
    </citation>
    <scope>IDENTIFICATION</scope>
</reference>
<evidence type="ECO:0000313" key="10">
    <source>
        <dbReference type="Proteomes" id="UP000046393"/>
    </source>
</evidence>
<comment type="similarity">
    <text evidence="2 8">Belongs to the MIP/aquaporin (TC 1.A.8) family.</text>
</comment>
<sequence>MDSYIMLYFIGLSINAQTHFSKGERNSWINVNVGWGFAILFSVQATWNISGGQLNPAVSVMLWTFGKITFPQVIFYSIAQTVGAFLGAAATYIEYFDAFRTFDPNFTVTGPNATAGIFGSYPSPFVSMAGGFTDQAIGTGILALCVAIVIDARNKIPHYAAPLYLAFAVMMIGTAFGLNIGYPINPARDFGPRLFTFFFYGSSVFTYPTCIWWIMPIVGPILGAVLGAWMYQFFAGSHIPDEKESYISVQQDEVVVKN</sequence>
<dbReference type="WBParaSite" id="SMUV_0000290801-mRNA-1">
    <property type="protein sequence ID" value="SMUV_0000290801-mRNA-1"/>
    <property type="gene ID" value="SMUV_0000290801"/>
</dbReference>
<proteinExistence type="inferred from homology"/>
<keyword evidence="10" id="KW-1185">Reference proteome</keyword>
<dbReference type="CDD" id="cd00333">
    <property type="entry name" value="MIP"/>
    <property type="match status" value="1"/>
</dbReference>
<evidence type="ECO:0000256" key="7">
    <source>
        <dbReference type="ARBA" id="ARBA00045280"/>
    </source>
</evidence>
<keyword evidence="4 8" id="KW-0812">Transmembrane</keyword>
<dbReference type="GO" id="GO:0015250">
    <property type="term" value="F:water channel activity"/>
    <property type="evidence" value="ECO:0007669"/>
    <property type="project" value="TreeGrafter"/>
</dbReference>